<dbReference type="GO" id="GO:0005886">
    <property type="term" value="C:plasma membrane"/>
    <property type="evidence" value="ECO:0007669"/>
    <property type="project" value="UniProtKB-SubCell"/>
</dbReference>
<keyword evidence="7 8" id="KW-0464">Manganese</keyword>
<dbReference type="OrthoDB" id="9811590at2"/>
<gene>
    <name evidence="8" type="primary">mntP</name>
    <name evidence="9" type="ORF">LZ24_00690</name>
</gene>
<evidence type="ECO:0000256" key="3">
    <source>
        <dbReference type="ARBA" id="ARBA00022692"/>
    </source>
</evidence>
<comment type="caution">
    <text evidence="9">The sequence shown here is derived from an EMBL/GenBank/DDBJ whole genome shotgun (WGS) entry which is preliminary data.</text>
</comment>
<name>A0A562S2N7_9BACT</name>
<feature type="transmembrane region" description="Helical" evidence="8">
    <location>
        <begin position="39"/>
        <end position="59"/>
    </location>
</feature>
<evidence type="ECO:0000313" key="9">
    <source>
        <dbReference type="EMBL" id="TWI75639.1"/>
    </source>
</evidence>
<organism evidence="9 10">
    <name type="scientific">Desulfobotulus alkaliphilus</name>
    <dbReference type="NCBI Taxonomy" id="622671"/>
    <lineage>
        <taxon>Bacteria</taxon>
        <taxon>Pseudomonadati</taxon>
        <taxon>Thermodesulfobacteriota</taxon>
        <taxon>Desulfobacteria</taxon>
        <taxon>Desulfobacterales</taxon>
        <taxon>Desulfobacteraceae</taxon>
        <taxon>Desulfobotulus</taxon>
    </lineage>
</organism>
<sequence length="190" mass="20691">MTLFHLFAISLALAVDAFAVALAVGVRMQHLGLRDILRLAWHFGFFQAGMAGIGWSFGMGLRDWIQPWDHWLAFGLLWLVGLNMVRCGIFGEEDVRYVADPTRGVTLLILSLATSIDALAVGISLSVLEISATFPLLVIGSVGFFMTALGMVWGYRMAKSFGIGAWAEVLGGLVLMGIGVRIVMEHTTIF</sequence>
<keyword evidence="4 8" id="KW-1133">Transmembrane helix</keyword>
<dbReference type="Proteomes" id="UP000318307">
    <property type="component" value="Unassembled WGS sequence"/>
</dbReference>
<keyword evidence="10" id="KW-1185">Reference proteome</keyword>
<dbReference type="RefSeq" id="WP_144682351.1">
    <property type="nucleotide sequence ID" value="NZ_VLLC01000003.1"/>
</dbReference>
<feature type="transmembrane region" description="Helical" evidence="8">
    <location>
        <begin position="71"/>
        <end position="91"/>
    </location>
</feature>
<dbReference type="GO" id="GO:0005384">
    <property type="term" value="F:manganese ion transmembrane transporter activity"/>
    <property type="evidence" value="ECO:0007669"/>
    <property type="project" value="UniProtKB-UniRule"/>
</dbReference>
<dbReference type="InterPro" id="IPR022929">
    <property type="entry name" value="Put_MntP"/>
</dbReference>
<keyword evidence="5 8" id="KW-0406">Ion transport</keyword>
<dbReference type="PANTHER" id="PTHR35529">
    <property type="entry name" value="MANGANESE EFFLUX PUMP MNTP-RELATED"/>
    <property type="match status" value="1"/>
</dbReference>
<evidence type="ECO:0000256" key="6">
    <source>
        <dbReference type="ARBA" id="ARBA00023136"/>
    </source>
</evidence>
<keyword evidence="2 8" id="KW-1003">Cell membrane</keyword>
<evidence type="ECO:0000256" key="7">
    <source>
        <dbReference type="ARBA" id="ARBA00023211"/>
    </source>
</evidence>
<keyword evidence="3 8" id="KW-0812">Transmembrane</keyword>
<comment type="function">
    <text evidence="8">Probably functions as a manganese efflux pump.</text>
</comment>
<reference evidence="9 10" key="1">
    <citation type="submission" date="2019-07" db="EMBL/GenBank/DDBJ databases">
        <title>Genome sequencing of 100 strains of the haloalkaliphilic chemolithoautotrophic sulfur-oxidizing bacterium Thioalkalivibrio.</title>
        <authorList>
            <person name="Muyzer G."/>
        </authorList>
    </citation>
    <scope>NUCLEOTIDE SEQUENCE [LARGE SCALE GENOMIC DNA]</scope>
    <source>
        <strain evidence="9 10">ASO4-4</strain>
    </source>
</reference>
<evidence type="ECO:0000256" key="1">
    <source>
        <dbReference type="ARBA" id="ARBA00022448"/>
    </source>
</evidence>
<keyword evidence="1 8" id="KW-0813">Transport</keyword>
<evidence type="ECO:0000256" key="4">
    <source>
        <dbReference type="ARBA" id="ARBA00022989"/>
    </source>
</evidence>
<evidence type="ECO:0000256" key="5">
    <source>
        <dbReference type="ARBA" id="ARBA00023065"/>
    </source>
</evidence>
<dbReference type="InterPro" id="IPR003810">
    <property type="entry name" value="Mntp/YtaF"/>
</dbReference>
<dbReference type="HAMAP" id="MF_01521">
    <property type="entry name" value="MntP_pump"/>
    <property type="match status" value="1"/>
</dbReference>
<dbReference type="PANTHER" id="PTHR35529:SF1">
    <property type="entry name" value="MANGANESE EFFLUX PUMP MNTP-RELATED"/>
    <property type="match status" value="1"/>
</dbReference>
<feature type="transmembrane region" description="Helical" evidence="8">
    <location>
        <begin position="103"/>
        <end position="127"/>
    </location>
</feature>
<proteinExistence type="inferred from homology"/>
<dbReference type="Pfam" id="PF02659">
    <property type="entry name" value="Mntp"/>
    <property type="match status" value="1"/>
</dbReference>
<comment type="subcellular location">
    <subcellularLocation>
        <location evidence="8">Cell membrane</location>
        <topology evidence="8">Multi-pass membrane protein</topology>
    </subcellularLocation>
</comment>
<dbReference type="EMBL" id="VLLC01000003">
    <property type="protein sequence ID" value="TWI75639.1"/>
    <property type="molecule type" value="Genomic_DNA"/>
</dbReference>
<feature type="transmembrane region" description="Helical" evidence="8">
    <location>
        <begin position="134"/>
        <end position="155"/>
    </location>
</feature>
<dbReference type="AlphaFoldDB" id="A0A562S2N7"/>
<keyword evidence="6 8" id="KW-0472">Membrane</keyword>
<protein>
    <recommendedName>
        <fullName evidence="8">Putative manganese efflux pump MntP</fullName>
    </recommendedName>
</protein>
<evidence type="ECO:0000313" key="10">
    <source>
        <dbReference type="Proteomes" id="UP000318307"/>
    </source>
</evidence>
<evidence type="ECO:0000256" key="2">
    <source>
        <dbReference type="ARBA" id="ARBA00022475"/>
    </source>
</evidence>
<comment type="similarity">
    <text evidence="8">Belongs to the MntP (TC 9.B.29) family.</text>
</comment>
<accession>A0A562S2N7</accession>
<evidence type="ECO:0000256" key="8">
    <source>
        <dbReference type="HAMAP-Rule" id="MF_01521"/>
    </source>
</evidence>
<feature type="transmembrane region" description="Helical" evidence="8">
    <location>
        <begin position="161"/>
        <end position="184"/>
    </location>
</feature>